<sequence length="71" mass="7831">MKLYAIFLVLLIVAVAFTEAGRFGKRGRKRLPRAATARPGHDSSSSEKDSHVASAEIRARFDQSSSEEKKP</sequence>
<proteinExistence type="predicted"/>
<gene>
    <name evidence="3" type="ORF">MSPICULIGERA_LOCUS20530</name>
</gene>
<dbReference type="EMBL" id="CATQJA010002664">
    <property type="protein sequence ID" value="CAJ0582397.1"/>
    <property type="molecule type" value="Genomic_DNA"/>
</dbReference>
<keyword evidence="2" id="KW-0732">Signal</keyword>
<accession>A0AA36D7W6</accession>
<protein>
    <submittedName>
        <fullName evidence="3">Uncharacterized protein</fullName>
    </submittedName>
</protein>
<name>A0AA36D7W6_9BILA</name>
<feature type="region of interest" description="Disordered" evidence="1">
    <location>
        <begin position="28"/>
        <end position="71"/>
    </location>
</feature>
<dbReference type="AlphaFoldDB" id="A0AA36D7W6"/>
<evidence type="ECO:0000256" key="1">
    <source>
        <dbReference type="SAM" id="MobiDB-lite"/>
    </source>
</evidence>
<evidence type="ECO:0000313" key="4">
    <source>
        <dbReference type="Proteomes" id="UP001177023"/>
    </source>
</evidence>
<reference evidence="3" key="1">
    <citation type="submission" date="2023-06" db="EMBL/GenBank/DDBJ databases">
        <authorList>
            <person name="Delattre M."/>
        </authorList>
    </citation>
    <scope>NUCLEOTIDE SEQUENCE</scope>
    <source>
        <strain evidence="3">AF72</strain>
    </source>
</reference>
<evidence type="ECO:0000313" key="3">
    <source>
        <dbReference type="EMBL" id="CAJ0582397.1"/>
    </source>
</evidence>
<organism evidence="3 4">
    <name type="scientific">Mesorhabditis spiculigera</name>
    <dbReference type="NCBI Taxonomy" id="96644"/>
    <lineage>
        <taxon>Eukaryota</taxon>
        <taxon>Metazoa</taxon>
        <taxon>Ecdysozoa</taxon>
        <taxon>Nematoda</taxon>
        <taxon>Chromadorea</taxon>
        <taxon>Rhabditida</taxon>
        <taxon>Rhabditina</taxon>
        <taxon>Rhabditomorpha</taxon>
        <taxon>Rhabditoidea</taxon>
        <taxon>Rhabditidae</taxon>
        <taxon>Mesorhabditinae</taxon>
        <taxon>Mesorhabditis</taxon>
    </lineage>
</organism>
<keyword evidence="4" id="KW-1185">Reference proteome</keyword>
<feature type="compositionally biased region" description="Basic and acidic residues" evidence="1">
    <location>
        <begin position="39"/>
        <end position="71"/>
    </location>
</feature>
<evidence type="ECO:0000256" key="2">
    <source>
        <dbReference type="SAM" id="SignalP"/>
    </source>
</evidence>
<dbReference type="Proteomes" id="UP001177023">
    <property type="component" value="Unassembled WGS sequence"/>
</dbReference>
<feature type="non-terminal residue" evidence="3">
    <location>
        <position position="71"/>
    </location>
</feature>
<comment type="caution">
    <text evidence="3">The sequence shown here is derived from an EMBL/GenBank/DDBJ whole genome shotgun (WGS) entry which is preliminary data.</text>
</comment>
<feature type="signal peptide" evidence="2">
    <location>
        <begin position="1"/>
        <end position="20"/>
    </location>
</feature>
<feature type="chain" id="PRO_5041269929" evidence="2">
    <location>
        <begin position="21"/>
        <end position="71"/>
    </location>
</feature>